<organism evidence="2 3">
    <name type="scientific">Sphingobacterium chuzhouense</name>
    <dbReference type="NCBI Taxonomy" id="1742264"/>
    <lineage>
        <taxon>Bacteria</taxon>
        <taxon>Pseudomonadati</taxon>
        <taxon>Bacteroidota</taxon>
        <taxon>Sphingobacteriia</taxon>
        <taxon>Sphingobacteriales</taxon>
        <taxon>Sphingobacteriaceae</taxon>
        <taxon>Sphingobacterium</taxon>
    </lineage>
</organism>
<dbReference type="Proteomes" id="UP000651112">
    <property type="component" value="Unassembled WGS sequence"/>
</dbReference>
<dbReference type="EMBL" id="JACNYL010000004">
    <property type="protein sequence ID" value="MBD1423171.1"/>
    <property type="molecule type" value="Genomic_DNA"/>
</dbReference>
<sequence length="129" mass="14926">MIWRKYRWVLLGTGVVVMGVATYVYYTYDPAAHSWFPQCPFKALTGLDCPGCGSQRAVHAILHGDFRKALHHNALLLPFIPYLTFGFGYRFVKDPNEHLLKWRKILFGEYAIKILATIIFAYFVLRNVI</sequence>
<proteinExistence type="predicted"/>
<name>A0ABR7XVU8_9SPHI</name>
<protein>
    <submittedName>
        <fullName evidence="2">DUF2752 domain-containing protein</fullName>
    </submittedName>
</protein>
<dbReference type="InterPro" id="IPR021215">
    <property type="entry name" value="DUF2752"/>
</dbReference>
<feature type="transmembrane region" description="Helical" evidence="1">
    <location>
        <begin position="74"/>
        <end position="92"/>
    </location>
</feature>
<dbReference type="RefSeq" id="WP_190314918.1">
    <property type="nucleotide sequence ID" value="NZ_JACNYL010000004.1"/>
</dbReference>
<feature type="transmembrane region" description="Helical" evidence="1">
    <location>
        <begin position="104"/>
        <end position="125"/>
    </location>
</feature>
<keyword evidence="3" id="KW-1185">Reference proteome</keyword>
<gene>
    <name evidence="2" type="ORF">H8B21_16510</name>
</gene>
<accession>A0ABR7XVU8</accession>
<keyword evidence="1" id="KW-0472">Membrane</keyword>
<evidence type="ECO:0000313" key="2">
    <source>
        <dbReference type="EMBL" id="MBD1423171.1"/>
    </source>
</evidence>
<dbReference type="Pfam" id="PF10825">
    <property type="entry name" value="DUF2752"/>
    <property type="match status" value="1"/>
</dbReference>
<reference evidence="2 3" key="1">
    <citation type="submission" date="2020-08" db="EMBL/GenBank/DDBJ databases">
        <title>Sphingobacterium sp. DN00404 isolated from aquaculture water.</title>
        <authorList>
            <person name="Zhang M."/>
        </authorList>
    </citation>
    <scope>NUCLEOTIDE SEQUENCE [LARGE SCALE GENOMIC DNA]</scope>
    <source>
        <strain evidence="2 3">KCTC 42746</strain>
    </source>
</reference>
<comment type="caution">
    <text evidence="2">The sequence shown here is derived from an EMBL/GenBank/DDBJ whole genome shotgun (WGS) entry which is preliminary data.</text>
</comment>
<keyword evidence="1" id="KW-0812">Transmembrane</keyword>
<feature type="transmembrane region" description="Helical" evidence="1">
    <location>
        <begin position="7"/>
        <end position="26"/>
    </location>
</feature>
<evidence type="ECO:0000256" key="1">
    <source>
        <dbReference type="SAM" id="Phobius"/>
    </source>
</evidence>
<evidence type="ECO:0000313" key="3">
    <source>
        <dbReference type="Proteomes" id="UP000651112"/>
    </source>
</evidence>
<keyword evidence="1" id="KW-1133">Transmembrane helix</keyword>